<proteinExistence type="inferred from homology"/>
<dbReference type="GO" id="GO:0016987">
    <property type="term" value="F:sigma factor activity"/>
    <property type="evidence" value="ECO:0007669"/>
    <property type="project" value="UniProtKB-KW"/>
</dbReference>
<evidence type="ECO:0000256" key="4">
    <source>
        <dbReference type="ARBA" id="ARBA00023125"/>
    </source>
</evidence>
<reference evidence="9 10" key="1">
    <citation type="submission" date="2020-08" db="EMBL/GenBank/DDBJ databases">
        <title>Genome Sequencing of Nocardia wallacei strain FMUON74 and assembly.</title>
        <authorList>
            <person name="Toyokawa M."/>
            <person name="Uesaka K."/>
        </authorList>
    </citation>
    <scope>NUCLEOTIDE SEQUENCE [LARGE SCALE GENOMIC DNA]</scope>
    <source>
        <strain evidence="9 10">FMUON74</strain>
    </source>
</reference>
<dbReference type="Gene3D" id="1.10.10.10">
    <property type="entry name" value="Winged helix-like DNA-binding domain superfamily/Winged helix DNA-binding domain"/>
    <property type="match status" value="1"/>
</dbReference>
<evidence type="ECO:0008006" key="11">
    <source>
        <dbReference type="Google" id="ProtNLM"/>
    </source>
</evidence>
<dbReference type="SUPFAM" id="SSF88659">
    <property type="entry name" value="Sigma3 and sigma4 domains of RNA polymerase sigma factors"/>
    <property type="match status" value="1"/>
</dbReference>
<dbReference type="InterPro" id="IPR013324">
    <property type="entry name" value="RNA_pol_sigma_r3/r4-like"/>
</dbReference>
<keyword evidence="4" id="KW-0238">DNA-binding</keyword>
<dbReference type="Pfam" id="PF04542">
    <property type="entry name" value="Sigma70_r2"/>
    <property type="match status" value="1"/>
</dbReference>
<evidence type="ECO:0000256" key="1">
    <source>
        <dbReference type="ARBA" id="ARBA00010641"/>
    </source>
</evidence>
<name>A0A7G1L111_9NOCA</name>
<gene>
    <name evidence="9" type="ORF">NWFMUON74_68260</name>
</gene>
<evidence type="ECO:0000259" key="8">
    <source>
        <dbReference type="Pfam" id="PF08281"/>
    </source>
</evidence>
<dbReference type="InterPro" id="IPR013249">
    <property type="entry name" value="RNA_pol_sigma70_r4_t2"/>
</dbReference>
<dbReference type="GO" id="GO:0006352">
    <property type="term" value="P:DNA-templated transcription initiation"/>
    <property type="evidence" value="ECO:0007669"/>
    <property type="project" value="InterPro"/>
</dbReference>
<feature type="region of interest" description="Disordered" evidence="6">
    <location>
        <begin position="1"/>
        <end position="23"/>
    </location>
</feature>
<dbReference type="InterPro" id="IPR013325">
    <property type="entry name" value="RNA_pol_sigma_r2"/>
</dbReference>
<dbReference type="EMBL" id="AP023396">
    <property type="protein sequence ID" value="BCK59054.1"/>
    <property type="molecule type" value="Genomic_DNA"/>
</dbReference>
<evidence type="ECO:0000313" key="9">
    <source>
        <dbReference type="EMBL" id="BCK59054.1"/>
    </source>
</evidence>
<keyword evidence="2" id="KW-0805">Transcription regulation</keyword>
<dbReference type="KEGG" id="nwl:NWFMUON74_68260"/>
<dbReference type="InterPro" id="IPR039425">
    <property type="entry name" value="RNA_pol_sigma-70-like"/>
</dbReference>
<evidence type="ECO:0000256" key="5">
    <source>
        <dbReference type="ARBA" id="ARBA00023163"/>
    </source>
</evidence>
<comment type="similarity">
    <text evidence="1">Belongs to the sigma-70 factor family. ECF subfamily.</text>
</comment>
<dbReference type="Pfam" id="PF08281">
    <property type="entry name" value="Sigma70_r4_2"/>
    <property type="match status" value="1"/>
</dbReference>
<keyword evidence="5" id="KW-0804">Transcription</keyword>
<accession>A0A7G1L111</accession>
<dbReference type="NCBIfam" id="TIGR02937">
    <property type="entry name" value="sigma70-ECF"/>
    <property type="match status" value="1"/>
</dbReference>
<organism evidence="9 10">
    <name type="scientific">Nocardia wallacei</name>
    <dbReference type="NCBI Taxonomy" id="480035"/>
    <lineage>
        <taxon>Bacteria</taxon>
        <taxon>Bacillati</taxon>
        <taxon>Actinomycetota</taxon>
        <taxon>Actinomycetes</taxon>
        <taxon>Mycobacteriales</taxon>
        <taxon>Nocardiaceae</taxon>
        <taxon>Nocardia</taxon>
    </lineage>
</organism>
<feature type="domain" description="RNA polymerase sigma factor 70 region 4 type 2" evidence="8">
    <location>
        <begin position="229"/>
        <end position="276"/>
    </location>
</feature>
<keyword evidence="10" id="KW-1185">Reference proteome</keyword>
<dbReference type="PANTHER" id="PTHR43133">
    <property type="entry name" value="RNA POLYMERASE ECF-TYPE SIGMA FACTO"/>
    <property type="match status" value="1"/>
</dbReference>
<protein>
    <recommendedName>
        <fullName evidence="11">RNA polymerase sigma-70 region 2 domain-containing protein</fullName>
    </recommendedName>
</protein>
<evidence type="ECO:0000259" key="7">
    <source>
        <dbReference type="Pfam" id="PF04542"/>
    </source>
</evidence>
<dbReference type="Proteomes" id="UP000516173">
    <property type="component" value="Chromosome"/>
</dbReference>
<dbReference type="Gene3D" id="1.10.1740.10">
    <property type="match status" value="1"/>
</dbReference>
<dbReference type="InterPro" id="IPR036388">
    <property type="entry name" value="WH-like_DNA-bd_sf"/>
</dbReference>
<evidence type="ECO:0000256" key="6">
    <source>
        <dbReference type="SAM" id="MobiDB-lite"/>
    </source>
</evidence>
<keyword evidence="3" id="KW-0731">Sigma factor</keyword>
<evidence type="ECO:0000256" key="3">
    <source>
        <dbReference type="ARBA" id="ARBA00023082"/>
    </source>
</evidence>
<sequence>MIPSAVASRPSPPHQRQVARRAPAANHVVMTADPVTPPAAVMGVASDSGLGTTTGSGFDAEADSGLGAKTGSGFDAKTGSGFDAETGSGFDAETGSGFDAEAALVVRAVAGERDAVTEVVRLLRDPLYRLALRMVGRPADAEDAVQEILLRVLGALDTYRAEAKLTTWAYRIGVNHLLNLRRRSPQEAAQLSLDDFGAGLRDGLAEQEYRGPEAAVLTSEVRLSCSQGMLQCLSREERVAFVLGDVFELSSAEAAWILDTTAAAYRKRLERAKKRLGAFLTSSCGLANPAAACRCARRVDRAVALGRLDPAHPAFASHPVTPGGRTAARAEAQMVRLHDAAAIFRAHPDYALPRARAEAIAELLRSGRFPMLEDTDRLV</sequence>
<dbReference type="AlphaFoldDB" id="A0A7G1L111"/>
<dbReference type="PANTHER" id="PTHR43133:SF8">
    <property type="entry name" value="RNA POLYMERASE SIGMA FACTOR HI_1459-RELATED"/>
    <property type="match status" value="1"/>
</dbReference>
<dbReference type="InterPro" id="IPR007627">
    <property type="entry name" value="RNA_pol_sigma70_r2"/>
</dbReference>
<dbReference type="SUPFAM" id="SSF88946">
    <property type="entry name" value="Sigma2 domain of RNA polymerase sigma factors"/>
    <property type="match status" value="1"/>
</dbReference>
<dbReference type="GO" id="GO:0003677">
    <property type="term" value="F:DNA binding"/>
    <property type="evidence" value="ECO:0007669"/>
    <property type="project" value="UniProtKB-KW"/>
</dbReference>
<evidence type="ECO:0000256" key="2">
    <source>
        <dbReference type="ARBA" id="ARBA00023015"/>
    </source>
</evidence>
<dbReference type="InterPro" id="IPR014284">
    <property type="entry name" value="RNA_pol_sigma-70_dom"/>
</dbReference>
<evidence type="ECO:0000313" key="10">
    <source>
        <dbReference type="Proteomes" id="UP000516173"/>
    </source>
</evidence>
<feature type="domain" description="RNA polymerase sigma-70 region 2" evidence="7">
    <location>
        <begin position="120"/>
        <end position="183"/>
    </location>
</feature>